<dbReference type="InterPro" id="IPR021136">
    <property type="entry name" value="Flagellar_hook_control-like_C"/>
</dbReference>
<feature type="compositionally biased region" description="Polar residues" evidence="1">
    <location>
        <begin position="393"/>
        <end position="405"/>
    </location>
</feature>
<comment type="caution">
    <text evidence="3">The sequence shown here is derived from an EMBL/GenBank/DDBJ whole genome shotgun (WGS) entry which is preliminary data.</text>
</comment>
<evidence type="ECO:0000313" key="3">
    <source>
        <dbReference type="EMBL" id="NES09382.1"/>
    </source>
</evidence>
<feature type="compositionally biased region" description="Polar residues" evidence="1">
    <location>
        <begin position="65"/>
        <end position="74"/>
    </location>
</feature>
<dbReference type="Proteomes" id="UP000471751">
    <property type="component" value="Unassembled WGS sequence"/>
</dbReference>
<evidence type="ECO:0000256" key="1">
    <source>
        <dbReference type="SAM" id="MobiDB-lite"/>
    </source>
</evidence>
<dbReference type="CDD" id="cd17470">
    <property type="entry name" value="T3SS_Flik_C"/>
    <property type="match status" value="1"/>
</dbReference>
<evidence type="ECO:0000313" key="4">
    <source>
        <dbReference type="Proteomes" id="UP000471751"/>
    </source>
</evidence>
<feature type="compositionally biased region" description="Basic and acidic residues" evidence="1">
    <location>
        <begin position="87"/>
        <end position="101"/>
    </location>
</feature>
<reference evidence="3 4" key="1">
    <citation type="submission" date="2020-02" db="EMBL/GenBank/DDBJ databases">
        <title>Broccoli isolated Pseudomonas sp.</title>
        <authorList>
            <person name="Fujikawa T."/>
            <person name="Sawada H."/>
        </authorList>
    </citation>
    <scope>NUCLEOTIDE SEQUENCE [LARGE SCALE GENOMIC DNA]</scope>
    <source>
        <strain evidence="3 4">JCM 32154</strain>
    </source>
</reference>
<dbReference type="PANTHER" id="PTHR37533:SF2">
    <property type="entry name" value="FLAGELLAR HOOK-LENGTH CONTROL PROTEIN"/>
    <property type="match status" value="1"/>
</dbReference>
<name>A0A6I5RMP5_9PSED</name>
<feature type="region of interest" description="Disordered" evidence="1">
    <location>
        <begin position="1"/>
        <end position="128"/>
    </location>
</feature>
<protein>
    <submittedName>
        <fullName evidence="3">Flagellar hook-length control protein FliK</fullName>
    </submittedName>
</protein>
<dbReference type="AlphaFoldDB" id="A0A6I5RMP5"/>
<dbReference type="EMBL" id="JAAHBT010000051">
    <property type="protein sequence ID" value="NES09382.1"/>
    <property type="molecule type" value="Genomic_DNA"/>
</dbReference>
<gene>
    <name evidence="3" type="ORF">G3O07_06005</name>
</gene>
<organism evidence="3 4">
    <name type="scientific">Pseudomonas laurentiana</name>
    <dbReference type="NCBI Taxonomy" id="2364649"/>
    <lineage>
        <taxon>Bacteria</taxon>
        <taxon>Pseudomonadati</taxon>
        <taxon>Pseudomonadota</taxon>
        <taxon>Gammaproteobacteria</taxon>
        <taxon>Pseudomonadales</taxon>
        <taxon>Pseudomonadaceae</taxon>
        <taxon>Pseudomonas</taxon>
    </lineage>
</organism>
<dbReference type="InterPro" id="IPR038610">
    <property type="entry name" value="FliK-like_C_sf"/>
</dbReference>
<dbReference type="RefSeq" id="WP_163933650.1">
    <property type="nucleotide sequence ID" value="NZ_BMQU01000009.1"/>
</dbReference>
<sequence>MPVATNPLLQSGSVANSSRASVASSDKSQQALGDKASGFSQVLSQSRDKVADAPSVDKSAVPTGAANSGNSKVDGQQKVAVSGKNLPADKADKKDVQRQDDAQAADPAPAEDAVAADGTVDQTDPQLLDPSLVAGQITDAQPGAQLIQAQAEAVAPVVQAAQLQAQAPVAEDVPQEPPFDPEADPLADLPTLRLALEQSAQAQGTTSVNAATTGKSAQPQSEAVPGQSAVNTLAAIVDKPGAETEQGEPGDKAFGALLDDGLKDPKAAASDTRVDNFAERLSALTQAATAKTANAVPVAAAPLNQPLAMNQSGWTEGLVNRVMYLSSQNLKSADIQLQPAELGRLDIRVNLAADQPAQITFVSGHVVVRDALEGQVHRLRELFAQQGLAQPDVNVSDQSRGQQQGAEEGPRLSGVASRRSESGESGELSEGEAGVKAVERQVVIGSSAVDYYA</sequence>
<dbReference type="PANTHER" id="PTHR37533">
    <property type="entry name" value="FLAGELLAR HOOK-LENGTH CONTROL PROTEIN"/>
    <property type="match status" value="1"/>
</dbReference>
<proteinExistence type="predicted"/>
<feature type="region of interest" description="Disordered" evidence="1">
    <location>
        <begin position="390"/>
        <end position="434"/>
    </location>
</feature>
<keyword evidence="4" id="KW-1185">Reference proteome</keyword>
<feature type="region of interest" description="Disordered" evidence="1">
    <location>
        <begin position="199"/>
        <end position="227"/>
    </location>
</feature>
<feature type="compositionally biased region" description="Low complexity" evidence="1">
    <location>
        <begin position="102"/>
        <end position="117"/>
    </location>
</feature>
<dbReference type="Pfam" id="PF02120">
    <property type="entry name" value="Flg_hook"/>
    <property type="match status" value="1"/>
</dbReference>
<keyword evidence="3" id="KW-0966">Cell projection</keyword>
<dbReference type="InterPro" id="IPR052563">
    <property type="entry name" value="FliK"/>
</dbReference>
<feature type="compositionally biased region" description="Low complexity" evidence="1">
    <location>
        <begin position="413"/>
        <end position="434"/>
    </location>
</feature>
<feature type="domain" description="Flagellar hook-length control protein-like C-terminal" evidence="2">
    <location>
        <begin position="321"/>
        <end position="404"/>
    </location>
</feature>
<feature type="compositionally biased region" description="Polar residues" evidence="1">
    <location>
        <begin position="199"/>
        <end position="221"/>
    </location>
</feature>
<accession>A0A6I5RMP5</accession>
<keyword evidence="3" id="KW-0969">Cilium</keyword>
<feature type="compositionally biased region" description="Low complexity" evidence="1">
    <location>
        <begin position="11"/>
        <end position="28"/>
    </location>
</feature>
<dbReference type="Gene3D" id="3.30.750.140">
    <property type="match status" value="1"/>
</dbReference>
<keyword evidence="3" id="KW-0282">Flagellum</keyword>
<evidence type="ECO:0000259" key="2">
    <source>
        <dbReference type="Pfam" id="PF02120"/>
    </source>
</evidence>